<evidence type="ECO:0000313" key="1">
    <source>
        <dbReference type="EMBL" id="KAF9521284.1"/>
    </source>
</evidence>
<name>A0A9P6BBD3_9AGAR</name>
<protein>
    <submittedName>
        <fullName evidence="1">Uncharacterized protein</fullName>
    </submittedName>
</protein>
<dbReference type="Proteomes" id="UP000807306">
    <property type="component" value="Unassembled WGS sequence"/>
</dbReference>
<dbReference type="EMBL" id="MU158159">
    <property type="protein sequence ID" value="KAF9521284.1"/>
    <property type="molecule type" value="Genomic_DNA"/>
</dbReference>
<dbReference type="AlphaFoldDB" id="A0A9P6BBD3"/>
<sequence>MFRAARRIRQRGHKFSAVSERKIEKYSISDIEPLHFPLHVSTTCIVVTFNHLFYPPKPSNLIPTQTSAHQQLAAIRFIWLSTLNDYEKRDWLRFELDGRWMGRREVGWQVDNQYPVCLDGSTPMPLKSTSRCSDSRLALNAIAQPVGAPTKSLEISLYNHSELHGEFN</sequence>
<proteinExistence type="predicted"/>
<evidence type="ECO:0000313" key="2">
    <source>
        <dbReference type="Proteomes" id="UP000807306"/>
    </source>
</evidence>
<accession>A0A9P6BBD3</accession>
<keyword evidence="2" id="KW-1185">Reference proteome</keyword>
<organism evidence="1 2">
    <name type="scientific">Crepidotus variabilis</name>
    <dbReference type="NCBI Taxonomy" id="179855"/>
    <lineage>
        <taxon>Eukaryota</taxon>
        <taxon>Fungi</taxon>
        <taxon>Dikarya</taxon>
        <taxon>Basidiomycota</taxon>
        <taxon>Agaricomycotina</taxon>
        <taxon>Agaricomycetes</taxon>
        <taxon>Agaricomycetidae</taxon>
        <taxon>Agaricales</taxon>
        <taxon>Agaricineae</taxon>
        <taxon>Crepidotaceae</taxon>
        <taxon>Crepidotus</taxon>
    </lineage>
</organism>
<comment type="caution">
    <text evidence="1">The sequence shown here is derived from an EMBL/GenBank/DDBJ whole genome shotgun (WGS) entry which is preliminary data.</text>
</comment>
<gene>
    <name evidence="1" type="ORF">CPB83DRAFT_841387</name>
</gene>
<reference evidence="1" key="1">
    <citation type="submission" date="2020-11" db="EMBL/GenBank/DDBJ databases">
        <authorList>
            <consortium name="DOE Joint Genome Institute"/>
            <person name="Ahrendt S."/>
            <person name="Riley R."/>
            <person name="Andreopoulos W."/>
            <person name="Labutti K."/>
            <person name="Pangilinan J."/>
            <person name="Ruiz-Duenas F.J."/>
            <person name="Barrasa J.M."/>
            <person name="Sanchez-Garcia M."/>
            <person name="Camarero S."/>
            <person name="Miyauchi S."/>
            <person name="Serrano A."/>
            <person name="Linde D."/>
            <person name="Babiker R."/>
            <person name="Drula E."/>
            <person name="Ayuso-Fernandez I."/>
            <person name="Pacheco R."/>
            <person name="Padilla G."/>
            <person name="Ferreira P."/>
            <person name="Barriuso J."/>
            <person name="Kellner H."/>
            <person name="Castanera R."/>
            <person name="Alfaro M."/>
            <person name="Ramirez L."/>
            <person name="Pisabarro A.G."/>
            <person name="Kuo A."/>
            <person name="Tritt A."/>
            <person name="Lipzen A."/>
            <person name="He G."/>
            <person name="Yan M."/>
            <person name="Ng V."/>
            <person name="Cullen D."/>
            <person name="Martin F."/>
            <person name="Rosso M.-N."/>
            <person name="Henrissat B."/>
            <person name="Hibbett D."/>
            <person name="Martinez A.T."/>
            <person name="Grigoriev I.V."/>
        </authorList>
    </citation>
    <scope>NUCLEOTIDE SEQUENCE</scope>
    <source>
        <strain evidence="1">CBS 506.95</strain>
    </source>
</reference>